<dbReference type="SUPFAM" id="SSF53474">
    <property type="entry name" value="alpha/beta-Hydrolases"/>
    <property type="match status" value="1"/>
</dbReference>
<dbReference type="PANTHER" id="PTHR48081:SF8">
    <property type="entry name" value="ALPHA_BETA HYDROLASE FOLD-3 DOMAIN-CONTAINING PROTEIN-RELATED"/>
    <property type="match status" value="1"/>
</dbReference>
<accession>A0A520MVX4</accession>
<feature type="domain" description="Alpha/beta hydrolase fold-3" evidence="3">
    <location>
        <begin position="110"/>
        <end position="312"/>
    </location>
</feature>
<sequence>MRNFFINVFFLLPVWVIELVSLFSKDIKREYSFDAQSKILFALMPKFDLHKVEDKEIPKVRDSINERRKDIRLAEKTKKNVETKDHYIGNNKNLLLREYIPYKTDNDNIILYFHGGGYVLNSVDTHNATVSYFSEKLRTKIFSLEYSLSPERKFPFAMNEAVDSIDWLIEIGYKIENISLCGDSAGAHLAASITHHLANENKENVHSQFLIYPMCDPGCNSESSELFKEGYLLTKKAMEWFWDKFRRNLQDDENSSFNLLLLNPECKIPKTIIITAGFDPLSDEAEKYAFLLHQNNNYVKQLHYPSLFHGFASMTRLKAAQKAVNDFLSEYKEIL</sequence>
<evidence type="ECO:0000256" key="2">
    <source>
        <dbReference type="ARBA" id="ARBA00022801"/>
    </source>
</evidence>
<dbReference type="Gene3D" id="3.40.50.1820">
    <property type="entry name" value="alpha/beta hydrolase"/>
    <property type="match status" value="1"/>
</dbReference>
<keyword evidence="2 4" id="KW-0378">Hydrolase</keyword>
<comment type="caution">
    <text evidence="4">The sequence shown here is derived from an EMBL/GenBank/DDBJ whole genome shotgun (WGS) entry which is preliminary data.</text>
</comment>
<comment type="similarity">
    <text evidence="1">Belongs to the 'GDXG' lipolytic enzyme family.</text>
</comment>
<protein>
    <submittedName>
        <fullName evidence="4">Alpha/beta hydrolase</fullName>
    </submittedName>
</protein>
<dbReference type="InterPro" id="IPR050300">
    <property type="entry name" value="GDXG_lipolytic_enzyme"/>
</dbReference>
<name>A0A520MVX4_9GAMM</name>
<dbReference type="PANTHER" id="PTHR48081">
    <property type="entry name" value="AB HYDROLASE SUPERFAMILY PROTEIN C4A8.06C"/>
    <property type="match status" value="1"/>
</dbReference>
<dbReference type="InterPro" id="IPR002168">
    <property type="entry name" value="Lipase_GDXG_HIS_AS"/>
</dbReference>
<organism evidence="4 5">
    <name type="scientific">SAR86 cluster bacterium</name>
    <dbReference type="NCBI Taxonomy" id="2030880"/>
    <lineage>
        <taxon>Bacteria</taxon>
        <taxon>Pseudomonadati</taxon>
        <taxon>Pseudomonadota</taxon>
        <taxon>Gammaproteobacteria</taxon>
        <taxon>SAR86 cluster</taxon>
    </lineage>
</organism>
<dbReference type="PROSITE" id="PS01173">
    <property type="entry name" value="LIPASE_GDXG_HIS"/>
    <property type="match status" value="1"/>
</dbReference>
<proteinExistence type="inferred from homology"/>
<evidence type="ECO:0000256" key="1">
    <source>
        <dbReference type="ARBA" id="ARBA00010515"/>
    </source>
</evidence>
<dbReference type="InterPro" id="IPR029058">
    <property type="entry name" value="AB_hydrolase_fold"/>
</dbReference>
<evidence type="ECO:0000259" key="3">
    <source>
        <dbReference type="Pfam" id="PF07859"/>
    </source>
</evidence>
<dbReference type="GO" id="GO:0016787">
    <property type="term" value="F:hydrolase activity"/>
    <property type="evidence" value="ECO:0007669"/>
    <property type="project" value="UniProtKB-KW"/>
</dbReference>
<dbReference type="AlphaFoldDB" id="A0A520MVX4"/>
<dbReference type="Pfam" id="PF07859">
    <property type="entry name" value="Abhydrolase_3"/>
    <property type="match status" value="1"/>
</dbReference>
<reference evidence="4 5" key="1">
    <citation type="submission" date="2019-02" db="EMBL/GenBank/DDBJ databases">
        <title>Prokaryotic population dynamics and viral predation in marine succession experiment using metagenomics: the confinement effect.</title>
        <authorList>
            <person name="Haro-Moreno J.M."/>
            <person name="Rodriguez-Valera F."/>
            <person name="Lopez-Perez M."/>
        </authorList>
    </citation>
    <scope>NUCLEOTIDE SEQUENCE [LARGE SCALE GENOMIC DNA]</scope>
    <source>
        <strain evidence="4">MED-G161</strain>
    </source>
</reference>
<evidence type="ECO:0000313" key="5">
    <source>
        <dbReference type="Proteomes" id="UP000315498"/>
    </source>
</evidence>
<gene>
    <name evidence="4" type="ORF">EVA94_01045</name>
</gene>
<dbReference type="EMBL" id="SHBG01000006">
    <property type="protein sequence ID" value="RZO25355.1"/>
    <property type="molecule type" value="Genomic_DNA"/>
</dbReference>
<evidence type="ECO:0000313" key="4">
    <source>
        <dbReference type="EMBL" id="RZO25355.1"/>
    </source>
</evidence>
<dbReference type="InterPro" id="IPR013094">
    <property type="entry name" value="AB_hydrolase_3"/>
</dbReference>
<dbReference type="Proteomes" id="UP000315498">
    <property type="component" value="Unassembled WGS sequence"/>
</dbReference>